<accession>I1P0I9</accession>
<dbReference type="AlphaFoldDB" id="I1P0I9"/>
<dbReference type="HOGENOM" id="CLU_2853425_0_0_1"/>
<dbReference type="Gramene" id="ORGLA02G0149500.1">
    <property type="protein sequence ID" value="ORGLA02G0149500.1"/>
    <property type="gene ID" value="ORGLA02G0149500"/>
</dbReference>
<evidence type="ECO:0000313" key="1">
    <source>
        <dbReference type="EnsemblPlants" id="ORGLA02G0149500.1"/>
    </source>
</evidence>
<proteinExistence type="predicted"/>
<reference evidence="1" key="1">
    <citation type="submission" date="2015-06" db="UniProtKB">
        <authorList>
            <consortium name="EnsemblPlants"/>
        </authorList>
    </citation>
    <scope>IDENTIFICATION</scope>
</reference>
<protein>
    <submittedName>
        <fullName evidence="1">Uncharacterized protein</fullName>
    </submittedName>
</protein>
<organism evidence="1 2">
    <name type="scientific">Oryza glaberrima</name>
    <name type="common">African rice</name>
    <dbReference type="NCBI Taxonomy" id="4538"/>
    <lineage>
        <taxon>Eukaryota</taxon>
        <taxon>Viridiplantae</taxon>
        <taxon>Streptophyta</taxon>
        <taxon>Embryophyta</taxon>
        <taxon>Tracheophyta</taxon>
        <taxon>Spermatophyta</taxon>
        <taxon>Magnoliopsida</taxon>
        <taxon>Liliopsida</taxon>
        <taxon>Poales</taxon>
        <taxon>Poaceae</taxon>
        <taxon>BOP clade</taxon>
        <taxon>Oryzoideae</taxon>
        <taxon>Oryzeae</taxon>
        <taxon>Oryzinae</taxon>
        <taxon>Oryza</taxon>
    </lineage>
</organism>
<dbReference type="Proteomes" id="UP000007306">
    <property type="component" value="Chromosome 2"/>
</dbReference>
<reference evidence="1 2" key="2">
    <citation type="submission" date="2018-04" db="EMBL/GenBank/DDBJ databases">
        <title>OglaRS2 (Oryza glaberrima Reference Sequence Version 2).</title>
        <authorList>
            <person name="Zhang J."/>
            <person name="Kudrna D."/>
            <person name="Lee S."/>
            <person name="Talag J."/>
            <person name="Rajasekar S."/>
            <person name="Wing R.A."/>
        </authorList>
    </citation>
    <scope>NUCLEOTIDE SEQUENCE [LARGE SCALE GENOMIC DNA]</scope>
    <source>
        <strain evidence="1 2">cv. IRGC 96717</strain>
    </source>
</reference>
<dbReference type="EnsemblPlants" id="ORGLA02G0149500.1">
    <property type="protein sequence ID" value="ORGLA02G0149500.1"/>
    <property type="gene ID" value="ORGLA02G0149500"/>
</dbReference>
<sequence>MGLPTVVSWVPSACSLLASQHYQQLIDRGLVPLKDAEPLSNGHLDSTRSPSYLARAFIHVWIDTS</sequence>
<name>I1P0I9_ORYGL</name>
<dbReference type="STRING" id="4538.I1P0I9"/>
<keyword evidence="2" id="KW-1185">Reference proteome</keyword>
<evidence type="ECO:0000313" key="2">
    <source>
        <dbReference type="Proteomes" id="UP000007306"/>
    </source>
</evidence>